<feature type="transmembrane region" description="Helical" evidence="1">
    <location>
        <begin position="82"/>
        <end position="101"/>
    </location>
</feature>
<protein>
    <submittedName>
        <fullName evidence="2">Phosphatase PAP2 family protein</fullName>
    </submittedName>
</protein>
<organism evidence="2 3">
    <name type="scientific">Hymenobacter perfusus</name>
    <dbReference type="NCBI Taxonomy" id="1236770"/>
    <lineage>
        <taxon>Bacteria</taxon>
        <taxon>Pseudomonadati</taxon>
        <taxon>Bacteroidota</taxon>
        <taxon>Cytophagia</taxon>
        <taxon>Cytophagales</taxon>
        <taxon>Hymenobacteraceae</taxon>
        <taxon>Hymenobacter</taxon>
    </lineage>
</organism>
<evidence type="ECO:0000313" key="2">
    <source>
        <dbReference type="EMBL" id="RSK44182.1"/>
    </source>
</evidence>
<feature type="transmembrane region" description="Helical" evidence="1">
    <location>
        <begin position="12"/>
        <end position="33"/>
    </location>
</feature>
<sequence>MPDSLLLRRVATVVSLLGHPLILAPVLVAFVAYRQGLGAGAGWAIGSVVLVVVLPISWWNLRQTRRGSYTNFDVSERKQRNSFYPLLLGLLGLATLVVFWQQPADGGFRYGLLAAWALLLGCYGLNFWLKVSLHAAMSFFLASILLYMEPIGGGVAVMVAALIAASRLVLRRHTLLELLVGSLVGAAAGGALVWFLSQS</sequence>
<dbReference type="OrthoDB" id="966117at2"/>
<evidence type="ECO:0000256" key="1">
    <source>
        <dbReference type="SAM" id="Phobius"/>
    </source>
</evidence>
<keyword evidence="1" id="KW-1133">Transmembrane helix</keyword>
<dbReference type="InterPro" id="IPR036938">
    <property type="entry name" value="PAP2/HPO_sf"/>
</dbReference>
<keyword evidence="3" id="KW-1185">Reference proteome</keyword>
<dbReference type="Gene3D" id="1.20.144.10">
    <property type="entry name" value="Phosphatidic acid phosphatase type 2/haloperoxidase"/>
    <property type="match status" value="1"/>
</dbReference>
<dbReference type="CDD" id="cd01610">
    <property type="entry name" value="PAP2_like"/>
    <property type="match status" value="1"/>
</dbReference>
<dbReference type="RefSeq" id="WP_125436346.1">
    <property type="nucleotide sequence ID" value="NZ_RWIU01000002.1"/>
</dbReference>
<name>A0A3R9NXP7_9BACT</name>
<feature type="transmembrane region" description="Helical" evidence="1">
    <location>
        <begin position="175"/>
        <end position="196"/>
    </location>
</feature>
<evidence type="ECO:0000313" key="3">
    <source>
        <dbReference type="Proteomes" id="UP000270291"/>
    </source>
</evidence>
<dbReference type="Proteomes" id="UP000270291">
    <property type="component" value="Unassembled WGS sequence"/>
</dbReference>
<dbReference type="AlphaFoldDB" id="A0A3R9NXP7"/>
<comment type="caution">
    <text evidence="2">The sequence shown here is derived from an EMBL/GenBank/DDBJ whole genome shotgun (WGS) entry which is preliminary data.</text>
</comment>
<proteinExistence type="predicted"/>
<accession>A0A3R9NXP7</accession>
<feature type="transmembrane region" description="Helical" evidence="1">
    <location>
        <begin position="140"/>
        <end position="163"/>
    </location>
</feature>
<gene>
    <name evidence="2" type="ORF">EI293_06480</name>
</gene>
<reference evidence="2 3" key="1">
    <citation type="submission" date="2018-12" db="EMBL/GenBank/DDBJ databases">
        <authorList>
            <person name="Feng G."/>
            <person name="Zhu H."/>
        </authorList>
    </citation>
    <scope>NUCLEOTIDE SEQUENCE [LARGE SCALE GENOMIC DNA]</scope>
    <source>
        <strain evidence="2 3">LMG 26000</strain>
    </source>
</reference>
<dbReference type="SUPFAM" id="SSF48317">
    <property type="entry name" value="Acid phosphatase/Vanadium-dependent haloperoxidase"/>
    <property type="match status" value="1"/>
</dbReference>
<keyword evidence="1" id="KW-0812">Transmembrane</keyword>
<keyword evidence="1" id="KW-0472">Membrane</keyword>
<feature type="transmembrane region" description="Helical" evidence="1">
    <location>
        <begin position="39"/>
        <end position="61"/>
    </location>
</feature>
<dbReference type="EMBL" id="RWIU01000002">
    <property type="protein sequence ID" value="RSK44182.1"/>
    <property type="molecule type" value="Genomic_DNA"/>
</dbReference>
<feature type="transmembrane region" description="Helical" evidence="1">
    <location>
        <begin position="107"/>
        <end position="128"/>
    </location>
</feature>